<sequence length="93" mass="10332">MKYRMLVLFALLPFAVPAFACMHQGPACYKNCRAAFPHNPAGEFFCDLGQTPPVPHSATYLHNKGLSGDEMEKIVNNFSQTQAVGPQMGLWHH</sequence>
<evidence type="ECO:0000313" key="2">
    <source>
        <dbReference type="EMBL" id="QAX78644.1"/>
    </source>
</evidence>
<evidence type="ECO:0000313" key="3">
    <source>
        <dbReference type="Proteomes" id="UP000288804"/>
    </source>
</evidence>
<reference evidence="3" key="1">
    <citation type="submission" date="2018-09" db="EMBL/GenBank/DDBJ databases">
        <title>Yersinia hibernicus sp. nov.</title>
        <authorList>
            <person name="Nguyen S.V."/>
            <person name="Mundanda D.M."/>
            <person name="Anes J."/>
            <person name="Fanning S."/>
        </authorList>
    </citation>
    <scope>NUCLEOTIDE SEQUENCE [LARGE SCALE GENOMIC DNA]</scope>
    <source>
        <strain evidence="3">CFS1934</strain>
    </source>
</reference>
<keyword evidence="3" id="KW-1185">Reference proteome</keyword>
<feature type="chain" id="PRO_5045304232" evidence="1">
    <location>
        <begin position="21"/>
        <end position="93"/>
    </location>
</feature>
<organism evidence="2 3">
    <name type="scientific">Yersinia hibernica</name>
    <dbReference type="NCBI Taxonomy" id="2339259"/>
    <lineage>
        <taxon>Bacteria</taxon>
        <taxon>Pseudomonadati</taxon>
        <taxon>Pseudomonadota</taxon>
        <taxon>Gammaproteobacteria</taxon>
        <taxon>Enterobacterales</taxon>
        <taxon>Yersiniaceae</taxon>
        <taxon>Yersinia</taxon>
    </lineage>
</organism>
<dbReference type="Proteomes" id="UP000288804">
    <property type="component" value="Chromosome"/>
</dbReference>
<feature type="signal peptide" evidence="1">
    <location>
        <begin position="1"/>
        <end position="20"/>
    </location>
</feature>
<protein>
    <submittedName>
        <fullName evidence="2">Uncharacterized protein</fullName>
    </submittedName>
</protein>
<accession>A0ABX5QZL4</accession>
<dbReference type="EMBL" id="CP032487">
    <property type="protein sequence ID" value="QAX78644.1"/>
    <property type="molecule type" value="Genomic_DNA"/>
</dbReference>
<gene>
    <name evidence="2" type="ORF">D5F51_08780</name>
</gene>
<dbReference type="RefSeq" id="WP_129196205.1">
    <property type="nucleotide sequence ID" value="NZ_CABHXI010000063.1"/>
</dbReference>
<name>A0ABX5QZL4_9GAMM</name>
<proteinExistence type="predicted"/>
<keyword evidence="1" id="KW-0732">Signal</keyword>
<evidence type="ECO:0000256" key="1">
    <source>
        <dbReference type="SAM" id="SignalP"/>
    </source>
</evidence>